<comment type="caution">
    <text evidence="1">The sequence shown here is derived from an EMBL/GenBank/DDBJ whole genome shotgun (WGS) entry which is preliminary data.</text>
</comment>
<organism evidence="1 2">
    <name type="scientific">Kibdelosporangium lantanae</name>
    <dbReference type="NCBI Taxonomy" id="1497396"/>
    <lineage>
        <taxon>Bacteria</taxon>
        <taxon>Bacillati</taxon>
        <taxon>Actinomycetota</taxon>
        <taxon>Actinomycetes</taxon>
        <taxon>Pseudonocardiales</taxon>
        <taxon>Pseudonocardiaceae</taxon>
        <taxon>Kibdelosporangium</taxon>
    </lineage>
</organism>
<proteinExistence type="predicted"/>
<feature type="non-terminal residue" evidence="1">
    <location>
        <position position="1"/>
    </location>
</feature>
<gene>
    <name evidence="1" type="ORF">ACFQ1S_35495</name>
</gene>
<evidence type="ECO:0000313" key="2">
    <source>
        <dbReference type="Proteomes" id="UP001597045"/>
    </source>
</evidence>
<dbReference type="EMBL" id="JBHTIS010002852">
    <property type="protein sequence ID" value="MFD1050458.1"/>
    <property type="molecule type" value="Genomic_DNA"/>
</dbReference>
<evidence type="ECO:0000313" key="1">
    <source>
        <dbReference type="EMBL" id="MFD1050458.1"/>
    </source>
</evidence>
<name>A0ABW3MK02_9PSEU</name>
<keyword evidence="2" id="KW-1185">Reference proteome</keyword>
<evidence type="ECO:0008006" key="3">
    <source>
        <dbReference type="Google" id="ProtNLM"/>
    </source>
</evidence>
<sequence>WPAVRAVLGSDVQGGQVWGPRVFGLRGRPRVEAVRGTLADTETAVELWRASEELTGQTWKQLA</sequence>
<dbReference type="Proteomes" id="UP001597045">
    <property type="component" value="Unassembled WGS sequence"/>
</dbReference>
<reference evidence="2" key="1">
    <citation type="journal article" date="2019" name="Int. J. Syst. Evol. Microbiol.">
        <title>The Global Catalogue of Microorganisms (GCM) 10K type strain sequencing project: providing services to taxonomists for standard genome sequencing and annotation.</title>
        <authorList>
            <consortium name="The Broad Institute Genomics Platform"/>
            <consortium name="The Broad Institute Genome Sequencing Center for Infectious Disease"/>
            <person name="Wu L."/>
            <person name="Ma J."/>
        </authorList>
    </citation>
    <scope>NUCLEOTIDE SEQUENCE [LARGE SCALE GENOMIC DNA]</scope>
    <source>
        <strain evidence="2">JCM 31486</strain>
    </source>
</reference>
<accession>A0ABW3MK02</accession>
<protein>
    <recommendedName>
        <fullName evidence="3">Short-chain dehydrogenase</fullName>
    </recommendedName>
</protein>